<gene>
    <name evidence="1" type="ORF">UFOVP314_31</name>
</gene>
<protein>
    <recommendedName>
        <fullName evidence="2">Capsid maturation protease</fullName>
    </recommendedName>
</protein>
<name>A0A6J5LT02_9CAUD</name>
<dbReference type="Pfam" id="PF25310">
    <property type="entry name" value="VG15"/>
    <property type="match status" value="1"/>
</dbReference>
<accession>A0A6J5LT02</accession>
<reference evidence="1" key="1">
    <citation type="submission" date="2020-04" db="EMBL/GenBank/DDBJ databases">
        <authorList>
            <person name="Chiriac C."/>
            <person name="Salcher M."/>
            <person name="Ghai R."/>
            <person name="Kavagutti S V."/>
        </authorList>
    </citation>
    <scope>NUCLEOTIDE SEQUENCE</scope>
</reference>
<sequence length="326" mass="35336">MALTEQQLVALARRHQDQLLSVRDRAVTVIDRLWERIATNPSQDALGRWLDAAVPVVQSASETAATASLAYVPTYVAGAGETPRGAELAVTQFLRPRGVDLADVLTRPFVTMRTALANGDTMDRARQIAGARARQIAATDPLLAARAASSAAMRSDPSIVGYRRVPDAGACAFCRLAATQRYRDGDLMAMHSSCGCTVAPIIGDRDPGQIIDRDALRSLKADGVIDEISLRRYISSTNDVVASYEAKAREWRERARLADSQADETRYAKRADDWAAKARGRAADVEQARARLRAVQSGRLDRLTAVHEHGELGPVLYPAGVEFTAA</sequence>
<dbReference type="InterPro" id="IPR057369">
    <property type="entry name" value="VG15"/>
</dbReference>
<dbReference type="EMBL" id="LR796326">
    <property type="protein sequence ID" value="CAB4136892.1"/>
    <property type="molecule type" value="Genomic_DNA"/>
</dbReference>
<organism evidence="1">
    <name type="scientific">uncultured Caudovirales phage</name>
    <dbReference type="NCBI Taxonomy" id="2100421"/>
    <lineage>
        <taxon>Viruses</taxon>
        <taxon>Duplodnaviria</taxon>
        <taxon>Heunggongvirae</taxon>
        <taxon>Uroviricota</taxon>
        <taxon>Caudoviricetes</taxon>
        <taxon>Peduoviridae</taxon>
        <taxon>Maltschvirus</taxon>
        <taxon>Maltschvirus maltsch</taxon>
    </lineage>
</organism>
<evidence type="ECO:0008006" key="2">
    <source>
        <dbReference type="Google" id="ProtNLM"/>
    </source>
</evidence>
<proteinExistence type="predicted"/>
<evidence type="ECO:0000313" key="1">
    <source>
        <dbReference type="EMBL" id="CAB4136892.1"/>
    </source>
</evidence>